<dbReference type="Gene3D" id="3.40.462.20">
    <property type="match status" value="1"/>
</dbReference>
<protein>
    <submittedName>
        <fullName evidence="8">FAD-binding domain-containing protein</fullName>
    </submittedName>
</protein>
<organism evidence="8">
    <name type="scientific">Dissoconium aciculare CBS 342.82</name>
    <dbReference type="NCBI Taxonomy" id="1314786"/>
    <lineage>
        <taxon>Eukaryota</taxon>
        <taxon>Fungi</taxon>
        <taxon>Dikarya</taxon>
        <taxon>Ascomycota</taxon>
        <taxon>Pezizomycotina</taxon>
        <taxon>Dothideomycetes</taxon>
        <taxon>Dothideomycetidae</taxon>
        <taxon>Mycosphaerellales</taxon>
        <taxon>Dissoconiaceae</taxon>
        <taxon>Dissoconium</taxon>
    </lineage>
</organism>
<feature type="domain" description="FAD-binding PCMH-type" evidence="6">
    <location>
        <begin position="44"/>
        <end position="215"/>
    </location>
</feature>
<evidence type="ECO:0000256" key="5">
    <source>
        <dbReference type="ARBA" id="ARBA00023002"/>
    </source>
</evidence>
<evidence type="ECO:0000256" key="1">
    <source>
        <dbReference type="ARBA" id="ARBA00001974"/>
    </source>
</evidence>
<dbReference type="Pfam" id="PF08031">
    <property type="entry name" value="BBE"/>
    <property type="match status" value="1"/>
</dbReference>
<dbReference type="InterPro" id="IPR006094">
    <property type="entry name" value="Oxid_FAD_bind_N"/>
</dbReference>
<dbReference type="GO" id="GO:0071949">
    <property type="term" value="F:FAD binding"/>
    <property type="evidence" value="ECO:0007669"/>
    <property type="project" value="InterPro"/>
</dbReference>
<accession>A0A6J3MB10</accession>
<dbReference type="InterPro" id="IPR036318">
    <property type="entry name" value="FAD-bd_PCMH-like_sf"/>
</dbReference>
<dbReference type="AlphaFoldDB" id="A0A6J3MB10"/>
<name>A0A6J3MB10_9PEZI</name>
<evidence type="ECO:0000313" key="8">
    <source>
        <dbReference type="RefSeq" id="XP_033462079.1"/>
    </source>
</evidence>
<dbReference type="RefSeq" id="XP_033462079.1">
    <property type="nucleotide sequence ID" value="XM_033601028.1"/>
</dbReference>
<keyword evidence="4" id="KW-0274">FAD</keyword>
<dbReference type="Gene3D" id="3.30.465.10">
    <property type="match status" value="1"/>
</dbReference>
<dbReference type="InterPro" id="IPR016169">
    <property type="entry name" value="FAD-bd_PCMH_sub2"/>
</dbReference>
<dbReference type="Proteomes" id="UP000504637">
    <property type="component" value="Unplaced"/>
</dbReference>
<evidence type="ECO:0000256" key="3">
    <source>
        <dbReference type="ARBA" id="ARBA00022630"/>
    </source>
</evidence>
<evidence type="ECO:0000256" key="2">
    <source>
        <dbReference type="ARBA" id="ARBA00005466"/>
    </source>
</evidence>
<dbReference type="InterPro" id="IPR016167">
    <property type="entry name" value="FAD-bd_PCMH_sub1"/>
</dbReference>
<evidence type="ECO:0000313" key="7">
    <source>
        <dbReference type="Proteomes" id="UP000504637"/>
    </source>
</evidence>
<proteinExistence type="inferred from homology"/>
<keyword evidence="7" id="KW-1185">Reference proteome</keyword>
<evidence type="ECO:0000256" key="4">
    <source>
        <dbReference type="ARBA" id="ARBA00022827"/>
    </source>
</evidence>
<dbReference type="SUPFAM" id="SSF56176">
    <property type="entry name" value="FAD-binding/transporter-associated domain-like"/>
    <property type="match status" value="1"/>
</dbReference>
<reference evidence="8" key="3">
    <citation type="submission" date="2025-08" db="UniProtKB">
        <authorList>
            <consortium name="RefSeq"/>
        </authorList>
    </citation>
    <scope>IDENTIFICATION</scope>
    <source>
        <strain evidence="8">CBS 342.82</strain>
    </source>
</reference>
<dbReference type="PANTHER" id="PTHR42973">
    <property type="entry name" value="BINDING OXIDOREDUCTASE, PUTATIVE (AFU_ORTHOLOGUE AFUA_1G17690)-RELATED"/>
    <property type="match status" value="1"/>
</dbReference>
<dbReference type="InterPro" id="IPR016166">
    <property type="entry name" value="FAD-bd_PCMH"/>
</dbReference>
<dbReference type="InterPro" id="IPR012951">
    <property type="entry name" value="BBE"/>
</dbReference>
<gene>
    <name evidence="8" type="ORF">K489DRAFT_314635</name>
</gene>
<dbReference type="GeneID" id="54358828"/>
<dbReference type="GO" id="GO:0016491">
    <property type="term" value="F:oxidoreductase activity"/>
    <property type="evidence" value="ECO:0007669"/>
    <property type="project" value="UniProtKB-KW"/>
</dbReference>
<evidence type="ECO:0000259" key="6">
    <source>
        <dbReference type="PROSITE" id="PS51387"/>
    </source>
</evidence>
<reference evidence="8" key="1">
    <citation type="submission" date="2020-01" db="EMBL/GenBank/DDBJ databases">
        <authorList>
            <consortium name="DOE Joint Genome Institute"/>
            <person name="Haridas S."/>
            <person name="Albert R."/>
            <person name="Binder M."/>
            <person name="Bloem J."/>
            <person name="Labutti K."/>
            <person name="Salamov A."/>
            <person name="Andreopoulos B."/>
            <person name="Baker S.E."/>
            <person name="Barry K."/>
            <person name="Bills G."/>
            <person name="Bluhm B.H."/>
            <person name="Cannon C."/>
            <person name="Castanera R."/>
            <person name="Culley D.E."/>
            <person name="Daum C."/>
            <person name="Ezra D."/>
            <person name="Gonzalez J.B."/>
            <person name="Henrissat B."/>
            <person name="Kuo A."/>
            <person name="Liang C."/>
            <person name="Lipzen A."/>
            <person name="Lutzoni F."/>
            <person name="Magnuson J."/>
            <person name="Mondo S."/>
            <person name="Nolan M."/>
            <person name="Ohm R."/>
            <person name="Pangilinan J."/>
            <person name="Park H.-J."/>
            <person name="Ramirez L."/>
            <person name="Alfaro M."/>
            <person name="Sun H."/>
            <person name="Tritt A."/>
            <person name="Yoshinaga Y."/>
            <person name="Zwiers L.-H."/>
            <person name="Turgeon B.G."/>
            <person name="Goodwin S.B."/>
            <person name="Spatafora J.W."/>
            <person name="Crous P.W."/>
            <person name="Grigoriev I.V."/>
        </authorList>
    </citation>
    <scope>NUCLEOTIDE SEQUENCE</scope>
    <source>
        <strain evidence="8">CBS 342.82</strain>
    </source>
</reference>
<keyword evidence="5" id="KW-0560">Oxidoreductase</keyword>
<comment type="similarity">
    <text evidence="2">Belongs to the oxygen-dependent FAD-linked oxidoreductase family.</text>
</comment>
<dbReference type="Pfam" id="PF01565">
    <property type="entry name" value="FAD_binding_4"/>
    <property type="match status" value="1"/>
</dbReference>
<comment type="cofactor">
    <cofactor evidence="1">
        <name>FAD</name>
        <dbReference type="ChEBI" id="CHEBI:57692"/>
    </cofactor>
</comment>
<keyword evidence="3" id="KW-0285">Flavoprotein</keyword>
<sequence length="488" mass="51832">MPGRRPVSTNDIEAIRQILSNTQTRIITPSDQDYADSIHSWSRAAEKPSGVSILPASVEDVSKVVRYANDNGIDLAVKGGGHSTSGASSTDGGILINLKSMRKVTIDPSSRHIFVQGGCLWMDVDAAAWEHGLATVGGTVADTGVGGLALGGGYGHLTGKHGLVIDNIVQVTVVVANGEILTANKQENAELFWGLLGAGQNFGVATEFVFQGYPQGDIYAGTLAYAATKENIEAVVAAANELYESRGQTGTLIALVKSPDGSGQTLLLLMVSCVAAGAEATGKQLFAPFFALNPLLNDVAVRPYPHVNNLVPNLQGMRCSLKGAATILPLRADFVGQVRAKFDEFVESTPDAKGSLIAFEMYDACAVMARQDNGSFANRGWHLNALISPQWEKAENDTVCRQWARDIAGLFREELESKGVNVGSKDGVEGGVGARGEKGAVLLYGNYDLDEVSRDVFGANYARLQAIKARYDPGNLFDKLFAVQPLVT</sequence>
<dbReference type="Gene3D" id="3.30.43.10">
    <property type="entry name" value="Uridine Diphospho-n-acetylenolpyruvylglucosamine Reductase, domain 2"/>
    <property type="match status" value="1"/>
</dbReference>
<dbReference type="PANTHER" id="PTHR42973:SF39">
    <property type="entry name" value="FAD-BINDING PCMH-TYPE DOMAIN-CONTAINING PROTEIN"/>
    <property type="match status" value="1"/>
</dbReference>
<dbReference type="PROSITE" id="PS51387">
    <property type="entry name" value="FAD_PCMH"/>
    <property type="match status" value="1"/>
</dbReference>
<dbReference type="OrthoDB" id="415825at2759"/>
<dbReference type="InterPro" id="IPR050416">
    <property type="entry name" value="FAD-linked_Oxidoreductase"/>
</dbReference>
<reference evidence="8" key="2">
    <citation type="submission" date="2020-04" db="EMBL/GenBank/DDBJ databases">
        <authorList>
            <consortium name="NCBI Genome Project"/>
        </authorList>
    </citation>
    <scope>NUCLEOTIDE SEQUENCE</scope>
    <source>
        <strain evidence="8">CBS 342.82</strain>
    </source>
</reference>